<dbReference type="Proteomes" id="UP000494040">
    <property type="component" value="Unassembled WGS sequence"/>
</dbReference>
<dbReference type="KEGG" id="clec:106668287"/>
<dbReference type="AlphaFoldDB" id="A0A8I6RVH9"/>
<evidence type="ECO:0000256" key="1">
    <source>
        <dbReference type="SAM" id="MobiDB-lite"/>
    </source>
</evidence>
<proteinExistence type="predicted"/>
<feature type="compositionally biased region" description="Basic residues" evidence="1">
    <location>
        <begin position="94"/>
        <end position="106"/>
    </location>
</feature>
<accession>A0A8I6RVH9</accession>
<evidence type="ECO:0000313" key="3">
    <source>
        <dbReference type="Proteomes" id="UP000494040"/>
    </source>
</evidence>
<dbReference type="EnsemblMetazoa" id="XM_014396898.1">
    <property type="protein sequence ID" value="XP_014252384.1"/>
    <property type="gene ID" value="LOC106668287"/>
</dbReference>
<feature type="region of interest" description="Disordered" evidence="1">
    <location>
        <begin position="204"/>
        <end position="272"/>
    </location>
</feature>
<feature type="compositionally biased region" description="Low complexity" evidence="1">
    <location>
        <begin position="238"/>
        <end position="248"/>
    </location>
</feature>
<dbReference type="RefSeq" id="XP_014252384.1">
    <property type="nucleotide sequence ID" value="XM_014396898.1"/>
</dbReference>
<feature type="compositionally biased region" description="Basic and acidic residues" evidence="1">
    <location>
        <begin position="249"/>
        <end position="267"/>
    </location>
</feature>
<feature type="compositionally biased region" description="Basic residues" evidence="1">
    <location>
        <begin position="113"/>
        <end position="122"/>
    </location>
</feature>
<reference evidence="2" key="1">
    <citation type="submission" date="2022-01" db="UniProtKB">
        <authorList>
            <consortium name="EnsemblMetazoa"/>
        </authorList>
    </citation>
    <scope>IDENTIFICATION</scope>
</reference>
<feature type="region of interest" description="Disordered" evidence="1">
    <location>
        <begin position="76"/>
        <end position="122"/>
    </location>
</feature>
<keyword evidence="3" id="KW-1185">Reference proteome</keyword>
<protein>
    <submittedName>
        <fullName evidence="2">Uncharacterized protein</fullName>
    </submittedName>
</protein>
<organism evidence="2 3">
    <name type="scientific">Cimex lectularius</name>
    <name type="common">Bed bug</name>
    <name type="synonym">Acanthia lectularia</name>
    <dbReference type="NCBI Taxonomy" id="79782"/>
    <lineage>
        <taxon>Eukaryota</taxon>
        <taxon>Metazoa</taxon>
        <taxon>Ecdysozoa</taxon>
        <taxon>Arthropoda</taxon>
        <taxon>Hexapoda</taxon>
        <taxon>Insecta</taxon>
        <taxon>Pterygota</taxon>
        <taxon>Neoptera</taxon>
        <taxon>Paraneoptera</taxon>
        <taxon>Hemiptera</taxon>
        <taxon>Heteroptera</taxon>
        <taxon>Panheteroptera</taxon>
        <taxon>Cimicomorpha</taxon>
        <taxon>Cimicidae</taxon>
        <taxon>Cimex</taxon>
    </lineage>
</organism>
<feature type="compositionally biased region" description="Basic and acidic residues" evidence="1">
    <location>
        <begin position="211"/>
        <end position="226"/>
    </location>
</feature>
<feature type="compositionally biased region" description="Basic and acidic residues" evidence="1">
    <location>
        <begin position="83"/>
        <end position="93"/>
    </location>
</feature>
<sequence length="389" mass="44369">MLNHIDFTNKYATALEEIGYEVDKRISQNAAEYRKRGKEDYLLNMFRKKMAKKISSRKKWKQHAMDIQIANHAMRINPTSFSERPDTSEDRSRKPSVQKKVQKKGKATAQKTSMKKKKKSRLFSRVPTDPIVLENDFFRNVRNSLEYFARKKKEFLLSVLTLYKEMEALDLSDLKSLLEMKFIEVTFKNSLPEEENEIKFSALRTQANNESGDKVDNKQLEQEEPKTASLTLPRSKDSASSVSSNNSEKSNRVFEEPGESRETKDGQDPGEVSQVSFYTYNYPENTNVPPNSAMTVTPLRSETSHLSNLDSETEKRIDQALSSLIAKKTEIVKMKSKFNMSEGVLKNANHANSAGNTKIPDVVFKVGSRTTVYSAAPSIFKRGRKKTFG</sequence>
<dbReference type="GeneID" id="106668287"/>
<evidence type="ECO:0000313" key="2">
    <source>
        <dbReference type="EnsemblMetazoa" id="XP_014252384.1"/>
    </source>
</evidence>
<name>A0A8I6RVH9_CIMLE</name>